<reference evidence="2 3" key="1">
    <citation type="submission" date="2020-08" db="EMBL/GenBank/DDBJ databases">
        <title>Genomic Encyclopedia of Type Strains, Phase IV (KMG-IV): sequencing the most valuable type-strain genomes for metagenomic binning, comparative biology and taxonomic classification.</title>
        <authorList>
            <person name="Goeker M."/>
        </authorList>
    </citation>
    <scope>NUCLEOTIDE SEQUENCE [LARGE SCALE GENOMIC DNA]</scope>
    <source>
        <strain evidence="2 3">DSM 7050</strain>
    </source>
</reference>
<gene>
    <name evidence="2" type="ORF">GGQ99_001625</name>
</gene>
<dbReference type="EMBL" id="JACHOT010000001">
    <property type="protein sequence ID" value="MBB4649903.1"/>
    <property type="molecule type" value="Genomic_DNA"/>
</dbReference>
<dbReference type="InterPro" id="IPR018744">
    <property type="entry name" value="DUF2293"/>
</dbReference>
<dbReference type="Pfam" id="PF10056">
    <property type="entry name" value="DUF2293"/>
    <property type="match status" value="1"/>
</dbReference>
<evidence type="ECO:0000259" key="1">
    <source>
        <dbReference type="Pfam" id="PF10056"/>
    </source>
</evidence>
<evidence type="ECO:0000313" key="3">
    <source>
        <dbReference type="Proteomes" id="UP000539538"/>
    </source>
</evidence>
<dbReference type="Proteomes" id="UP000539538">
    <property type="component" value="Unassembled WGS sequence"/>
</dbReference>
<dbReference type="RefSeq" id="WP_183261900.1">
    <property type="nucleotide sequence ID" value="NZ_BAAAVZ010000003.1"/>
</dbReference>
<protein>
    <recommendedName>
        <fullName evidence="1">DUF2293 domain-containing protein</fullName>
    </recommendedName>
</protein>
<organism evidence="2 3">
    <name type="scientific">Aminobacter niigataensis</name>
    <dbReference type="NCBI Taxonomy" id="83265"/>
    <lineage>
        <taxon>Bacteria</taxon>
        <taxon>Pseudomonadati</taxon>
        <taxon>Pseudomonadota</taxon>
        <taxon>Alphaproteobacteria</taxon>
        <taxon>Hyphomicrobiales</taxon>
        <taxon>Phyllobacteriaceae</taxon>
        <taxon>Aminobacter</taxon>
    </lineage>
</organism>
<keyword evidence="3" id="KW-1185">Reference proteome</keyword>
<sequence length="107" mass="12450">MRTFPVDAIERHIRQNHPGCPDFAVAYFALEVAQKEWRDARLGKAVGITMQNFLRHEMTDYDTLLLQGMDRLEARARVQPRIDVMLRVWRRRSGAVKTKQAQEVGDV</sequence>
<evidence type="ECO:0000313" key="2">
    <source>
        <dbReference type="EMBL" id="MBB4649903.1"/>
    </source>
</evidence>
<name>A0ABR6KZS7_9HYPH</name>
<proteinExistence type="predicted"/>
<feature type="domain" description="DUF2293" evidence="1">
    <location>
        <begin position="13"/>
        <end position="90"/>
    </location>
</feature>
<comment type="caution">
    <text evidence="2">The sequence shown here is derived from an EMBL/GenBank/DDBJ whole genome shotgun (WGS) entry which is preliminary data.</text>
</comment>
<accession>A0ABR6KZS7</accession>